<gene>
    <name evidence="1" type="ORF">OZ911_17605</name>
</gene>
<protein>
    <submittedName>
        <fullName evidence="1">Uncharacterized protein</fullName>
    </submittedName>
</protein>
<keyword evidence="2" id="KW-1185">Reference proteome</keyword>
<organism evidence="1 2">
    <name type="scientific">Pseudomonas fortuita</name>
    <dbReference type="NCBI Taxonomy" id="3233375"/>
    <lineage>
        <taxon>Bacteria</taxon>
        <taxon>Pseudomonadati</taxon>
        <taxon>Pseudomonadota</taxon>
        <taxon>Gammaproteobacteria</taxon>
        <taxon>Pseudomonadales</taxon>
        <taxon>Pseudomonadaceae</taxon>
        <taxon>Pseudomonas</taxon>
    </lineage>
</organism>
<evidence type="ECO:0000313" key="2">
    <source>
        <dbReference type="Proteomes" id="UP001163982"/>
    </source>
</evidence>
<dbReference type="Proteomes" id="UP001163982">
    <property type="component" value="Chromosome"/>
</dbReference>
<reference evidence="1" key="1">
    <citation type="journal article" date="2024" name="Int. J. Syst. Evol. Microbiol.">
        <title>Pseudomonas fortuita sp. nov., isolated from the endosphere of a wild yam.</title>
        <authorList>
            <person name="Carlier A."/>
            <person name="Beaumel M."/>
            <person name="Moreau S."/>
            <person name="Acar T."/>
            <person name="Sana T.G."/>
            <person name="Cnockaert M."/>
            <person name="Vandamme P."/>
        </authorList>
    </citation>
    <scope>NUCLEOTIDE SEQUENCE</scope>
    <source>
        <strain evidence="1">GMI12077</strain>
    </source>
</reference>
<accession>A0ACD4P1L3</accession>
<proteinExistence type="predicted"/>
<sequence>MIDITGWQPLAKLVILLSPFVIGIPGLALSVVATLTKDYGVACSAITSNPYFESIKRVWGSGSFEWRWLTLCTVSGLVAFPWLALRMGQLDAGELNAFPQKLKRKLKVAAWLSMTGFIWMVVVWALFKIK</sequence>
<dbReference type="EMBL" id="CP114035">
    <property type="protein sequence ID" value="WAP61737.1"/>
    <property type="molecule type" value="Genomic_DNA"/>
</dbReference>
<evidence type="ECO:0000313" key="1">
    <source>
        <dbReference type="EMBL" id="WAP61737.1"/>
    </source>
</evidence>
<name>A0ACD4P1L3_9PSED</name>